<dbReference type="InterPro" id="IPR007016">
    <property type="entry name" value="O-antigen_ligase-rel_domated"/>
</dbReference>
<feature type="transmembrane region" description="Helical" evidence="5">
    <location>
        <begin position="45"/>
        <end position="65"/>
    </location>
</feature>
<feature type="transmembrane region" description="Helical" evidence="5">
    <location>
        <begin position="12"/>
        <end position="33"/>
    </location>
</feature>
<proteinExistence type="predicted"/>
<keyword evidence="2 5" id="KW-0812">Transmembrane</keyword>
<feature type="transmembrane region" description="Helical" evidence="5">
    <location>
        <begin position="77"/>
        <end position="96"/>
    </location>
</feature>
<evidence type="ECO:0000256" key="3">
    <source>
        <dbReference type="ARBA" id="ARBA00022989"/>
    </source>
</evidence>
<keyword evidence="7" id="KW-0436">Ligase</keyword>
<feature type="transmembrane region" description="Helical" evidence="5">
    <location>
        <begin position="405"/>
        <end position="423"/>
    </location>
</feature>
<feature type="transmembrane region" description="Helical" evidence="5">
    <location>
        <begin position="222"/>
        <end position="238"/>
    </location>
</feature>
<dbReference type="PANTHER" id="PTHR37422">
    <property type="entry name" value="TEICHURONIC ACID BIOSYNTHESIS PROTEIN TUAE"/>
    <property type="match status" value="1"/>
</dbReference>
<dbReference type="RefSeq" id="WP_387342794.1">
    <property type="nucleotide sequence ID" value="NZ_JBIAXI010000009.1"/>
</dbReference>
<dbReference type="InterPro" id="IPR051533">
    <property type="entry name" value="WaaL-like"/>
</dbReference>
<dbReference type="EMBL" id="JBIAXI010000009">
    <property type="protein sequence ID" value="MFF4774459.1"/>
    <property type="molecule type" value="Genomic_DNA"/>
</dbReference>
<feature type="transmembrane region" description="Helical" evidence="5">
    <location>
        <begin position="102"/>
        <end position="120"/>
    </location>
</feature>
<reference evidence="7 8" key="1">
    <citation type="submission" date="2024-10" db="EMBL/GenBank/DDBJ databases">
        <title>The Natural Products Discovery Center: Release of the First 8490 Sequenced Strains for Exploring Actinobacteria Biosynthetic Diversity.</title>
        <authorList>
            <person name="Kalkreuter E."/>
            <person name="Kautsar S.A."/>
            <person name="Yang D."/>
            <person name="Bader C.D."/>
            <person name="Teijaro C.N."/>
            <person name="Fluegel L."/>
            <person name="Davis C.M."/>
            <person name="Simpson J.R."/>
            <person name="Lauterbach L."/>
            <person name="Steele A.D."/>
            <person name="Gui C."/>
            <person name="Meng S."/>
            <person name="Li G."/>
            <person name="Viehrig K."/>
            <person name="Ye F."/>
            <person name="Su P."/>
            <person name="Kiefer A.F."/>
            <person name="Nichols A."/>
            <person name="Cepeda A.J."/>
            <person name="Yan W."/>
            <person name="Fan B."/>
            <person name="Jiang Y."/>
            <person name="Adhikari A."/>
            <person name="Zheng C.-J."/>
            <person name="Schuster L."/>
            <person name="Cowan T.M."/>
            <person name="Smanski M.J."/>
            <person name="Chevrette M.G."/>
            <person name="De Carvalho L.P.S."/>
            <person name="Shen B."/>
        </authorList>
    </citation>
    <scope>NUCLEOTIDE SEQUENCE [LARGE SCALE GENOMIC DNA]</scope>
    <source>
        <strain evidence="7 8">NPDC001281</strain>
    </source>
</reference>
<dbReference type="GO" id="GO:0016874">
    <property type="term" value="F:ligase activity"/>
    <property type="evidence" value="ECO:0007669"/>
    <property type="project" value="UniProtKB-KW"/>
</dbReference>
<comment type="caution">
    <text evidence="7">The sequence shown here is derived from an EMBL/GenBank/DDBJ whole genome shotgun (WGS) entry which is preliminary data.</text>
</comment>
<feature type="transmembrane region" description="Helical" evidence="5">
    <location>
        <begin position="244"/>
        <end position="261"/>
    </location>
</feature>
<evidence type="ECO:0000259" key="6">
    <source>
        <dbReference type="Pfam" id="PF04932"/>
    </source>
</evidence>
<comment type="subcellular location">
    <subcellularLocation>
        <location evidence="1">Membrane</location>
        <topology evidence="1">Multi-pass membrane protein</topology>
    </subcellularLocation>
</comment>
<sequence>MAVGGPGARSADGATLLALFVLAQFVIPARLVLRGLPMSLTVADIVALLLLLLWLLAQFTTTLGVAKGRNPVRTGIFTYGMVMLTCYGFAVLAYLPSDELNLADHSLVLLVGAVGLMLATCDGVRAPERLDLVLKTVVVAGAIVSVVASLQYLLNIDLTTHMVIPGLRHTSVTDTTAVMSRADLRRVAGTLGHPIELGVVCAMIIPFGAHFAFQARSRGEPALRWWLCTVLIAAGLMFSVSRSAVLGLAAIGCVLFVGWPVRRWLVTLAALVAFLGAVKVAAPGLLGTFFSLFANAASDDSILYRTHDYPFAMLEAAKHPIFGRGAGTWYAYKHQVFDNQYLLSLVETGVVGAVAFVAVILCGLVVALRARALSADENVRNLALTIAACLLVPLVGAATFDLLSYPGVTALMFLLIGAAGAMLRMARDGVTGGGGVGDAGGRVSRA</sequence>
<name>A0ABW6V9D0_MICFU</name>
<evidence type="ECO:0000256" key="5">
    <source>
        <dbReference type="SAM" id="Phobius"/>
    </source>
</evidence>
<feature type="domain" description="O-antigen ligase-related" evidence="6">
    <location>
        <begin position="228"/>
        <end position="357"/>
    </location>
</feature>
<dbReference type="PANTHER" id="PTHR37422:SF13">
    <property type="entry name" value="LIPOPOLYSACCHARIDE BIOSYNTHESIS PROTEIN PA4999-RELATED"/>
    <property type="match status" value="1"/>
</dbReference>
<dbReference type="Proteomes" id="UP001602119">
    <property type="component" value="Unassembled WGS sequence"/>
</dbReference>
<gene>
    <name evidence="7" type="ORF">ACFY05_16535</name>
</gene>
<accession>A0ABW6V9D0</accession>
<evidence type="ECO:0000256" key="4">
    <source>
        <dbReference type="ARBA" id="ARBA00023136"/>
    </source>
</evidence>
<evidence type="ECO:0000256" key="2">
    <source>
        <dbReference type="ARBA" id="ARBA00022692"/>
    </source>
</evidence>
<feature type="transmembrane region" description="Helical" evidence="5">
    <location>
        <begin position="350"/>
        <end position="370"/>
    </location>
</feature>
<organism evidence="7 8">
    <name type="scientific">Microtetraspora fusca</name>
    <dbReference type="NCBI Taxonomy" id="1997"/>
    <lineage>
        <taxon>Bacteria</taxon>
        <taxon>Bacillati</taxon>
        <taxon>Actinomycetota</taxon>
        <taxon>Actinomycetes</taxon>
        <taxon>Streptosporangiales</taxon>
        <taxon>Streptosporangiaceae</taxon>
        <taxon>Microtetraspora</taxon>
    </lineage>
</organism>
<feature type="transmembrane region" description="Helical" evidence="5">
    <location>
        <begin position="195"/>
        <end position="213"/>
    </location>
</feature>
<feature type="transmembrane region" description="Helical" evidence="5">
    <location>
        <begin position="132"/>
        <end position="154"/>
    </location>
</feature>
<evidence type="ECO:0000313" key="8">
    <source>
        <dbReference type="Proteomes" id="UP001602119"/>
    </source>
</evidence>
<protein>
    <submittedName>
        <fullName evidence="7">O-antigen ligase family protein</fullName>
    </submittedName>
</protein>
<keyword evidence="3 5" id="KW-1133">Transmembrane helix</keyword>
<keyword evidence="8" id="KW-1185">Reference proteome</keyword>
<keyword evidence="4 5" id="KW-0472">Membrane</keyword>
<dbReference type="Pfam" id="PF04932">
    <property type="entry name" value="Wzy_C"/>
    <property type="match status" value="1"/>
</dbReference>
<feature type="transmembrane region" description="Helical" evidence="5">
    <location>
        <begin position="382"/>
        <end position="399"/>
    </location>
</feature>
<evidence type="ECO:0000313" key="7">
    <source>
        <dbReference type="EMBL" id="MFF4774459.1"/>
    </source>
</evidence>
<feature type="transmembrane region" description="Helical" evidence="5">
    <location>
        <begin position="268"/>
        <end position="294"/>
    </location>
</feature>
<evidence type="ECO:0000256" key="1">
    <source>
        <dbReference type="ARBA" id="ARBA00004141"/>
    </source>
</evidence>